<sequence length="147" mass="16146">MVRDMVDAGGNWDWSRLEQLLPTESLERIASIQPPGDSLGEDRPQCDKDWSARFIIICWLLWKRRCSLVLAPVMGALEDIISKGNRVADRMAITGRMQRGLNATLVEVPMELRELIDAEKSQSAVDGAVSTTEGAIPYDPGGGTSFG</sequence>
<dbReference type="EMBL" id="JBBPBM010000921">
    <property type="protein sequence ID" value="KAK8489454.1"/>
    <property type="molecule type" value="Genomic_DNA"/>
</dbReference>
<dbReference type="Proteomes" id="UP001472677">
    <property type="component" value="Unassembled WGS sequence"/>
</dbReference>
<evidence type="ECO:0000313" key="1">
    <source>
        <dbReference type="EMBL" id="KAK8489454.1"/>
    </source>
</evidence>
<accession>A0ABR2A8R7</accession>
<proteinExistence type="predicted"/>
<reference evidence="1 2" key="1">
    <citation type="journal article" date="2024" name="G3 (Bethesda)">
        <title>Genome assembly of Hibiscus sabdariffa L. provides insights into metabolisms of medicinal natural products.</title>
        <authorList>
            <person name="Kim T."/>
        </authorList>
    </citation>
    <scope>NUCLEOTIDE SEQUENCE [LARGE SCALE GENOMIC DNA]</scope>
    <source>
        <strain evidence="1">TK-2024</strain>
        <tissue evidence="1">Old leaves</tissue>
    </source>
</reference>
<organism evidence="1 2">
    <name type="scientific">Hibiscus sabdariffa</name>
    <name type="common">roselle</name>
    <dbReference type="NCBI Taxonomy" id="183260"/>
    <lineage>
        <taxon>Eukaryota</taxon>
        <taxon>Viridiplantae</taxon>
        <taxon>Streptophyta</taxon>
        <taxon>Embryophyta</taxon>
        <taxon>Tracheophyta</taxon>
        <taxon>Spermatophyta</taxon>
        <taxon>Magnoliopsida</taxon>
        <taxon>eudicotyledons</taxon>
        <taxon>Gunneridae</taxon>
        <taxon>Pentapetalae</taxon>
        <taxon>rosids</taxon>
        <taxon>malvids</taxon>
        <taxon>Malvales</taxon>
        <taxon>Malvaceae</taxon>
        <taxon>Malvoideae</taxon>
        <taxon>Hibiscus</taxon>
    </lineage>
</organism>
<keyword evidence="2" id="KW-1185">Reference proteome</keyword>
<evidence type="ECO:0000313" key="2">
    <source>
        <dbReference type="Proteomes" id="UP001472677"/>
    </source>
</evidence>
<gene>
    <name evidence="1" type="ORF">V6N12_025302</name>
</gene>
<protein>
    <submittedName>
        <fullName evidence="1">Uncharacterized protein</fullName>
    </submittedName>
</protein>
<comment type="caution">
    <text evidence="1">The sequence shown here is derived from an EMBL/GenBank/DDBJ whole genome shotgun (WGS) entry which is preliminary data.</text>
</comment>
<name>A0ABR2A8R7_9ROSI</name>